<dbReference type="Pfam" id="PF01872">
    <property type="entry name" value="RibD_C"/>
    <property type="match status" value="1"/>
</dbReference>
<dbReference type="Gene3D" id="3.40.430.10">
    <property type="entry name" value="Dihydrofolate Reductase, subunit A"/>
    <property type="match status" value="1"/>
</dbReference>
<dbReference type="EMBL" id="QSWH01000003">
    <property type="protein sequence ID" value="RRR22907.1"/>
    <property type="molecule type" value="Genomic_DNA"/>
</dbReference>
<dbReference type="InterPro" id="IPR050765">
    <property type="entry name" value="Riboflavin_Biosynth_HTPR"/>
</dbReference>
<reference evidence="6 9" key="2">
    <citation type="submission" date="2018-08" db="EMBL/GenBank/DDBJ databases">
        <title>Brachybacterium saurashtrense DSM 23186.</title>
        <authorList>
            <person name="Li Y."/>
        </authorList>
    </citation>
    <scope>NUCLEOTIDE SEQUENCE [LARGE SCALE GENOMIC DNA]</scope>
    <source>
        <strain evidence="6 9">DSM 23186</strain>
    </source>
</reference>
<evidence type="ECO:0000256" key="1">
    <source>
        <dbReference type="ARBA" id="ARBA00005104"/>
    </source>
</evidence>
<dbReference type="PANTHER" id="PTHR38011:SF7">
    <property type="entry name" value="2,5-DIAMINO-6-RIBOSYLAMINO-4(3H)-PYRIMIDINONE 5'-PHOSPHATE REDUCTASE"/>
    <property type="match status" value="1"/>
</dbReference>
<sequence length="248" mass="27183">MTRPRIICHMHTLLNGKIDGIANPTAVGMRSQKLYFDLFLGKERAFTGHRGWLSGSGTSDAIMGGRRDVELPRPSAPVPPGDHLAEPEAEMFYFAVDGSARLAWDRSSFEYFDVTAHIVELLPRSASDALKAHLRATGVSYLLAGDDELDMDEAVRKIGEIFGVDELILGGGGTVNWSMLRAGLCDEISLVLMPTADAENHTYSLFEANERFAPPAPVAFSLRSVDVLEDDSVWLRYDVGEVLEEPTA</sequence>
<evidence type="ECO:0000259" key="4">
    <source>
        <dbReference type="Pfam" id="PF01872"/>
    </source>
</evidence>
<keyword evidence="2" id="KW-0521">NADP</keyword>
<comment type="pathway">
    <text evidence="1">Cofactor biosynthesis; riboflavin biosynthesis.</text>
</comment>
<evidence type="ECO:0000313" key="8">
    <source>
        <dbReference type="Proteomes" id="UP000254236"/>
    </source>
</evidence>
<dbReference type="EMBL" id="CP031356">
    <property type="protein sequence ID" value="AXK44296.1"/>
    <property type="molecule type" value="Genomic_DNA"/>
</dbReference>
<reference evidence="5 8" key="1">
    <citation type="submission" date="2018-07" db="EMBL/GenBank/DDBJ databases">
        <title>Brachybacterium saurashtrense DSM 23186 genome sequence.</title>
        <authorList>
            <person name="Guo L."/>
        </authorList>
    </citation>
    <scope>NUCLEOTIDE SEQUENCE [LARGE SCALE GENOMIC DNA]</scope>
    <source>
        <strain evidence="5 8">DSM 23186</strain>
    </source>
</reference>
<feature type="domain" description="Bacterial bifunctional deaminase-reductase C-terminal" evidence="4">
    <location>
        <begin position="128"/>
        <end position="195"/>
    </location>
</feature>
<evidence type="ECO:0000256" key="2">
    <source>
        <dbReference type="ARBA" id="ARBA00022857"/>
    </source>
</evidence>
<evidence type="ECO:0000313" key="5">
    <source>
        <dbReference type="EMBL" id="AXK44296.1"/>
    </source>
</evidence>
<dbReference type="KEGG" id="bsau:DWV08_00760"/>
<gene>
    <name evidence="5" type="ORF">DWV08_00760</name>
    <name evidence="7" type="ORF">DXU92_05890</name>
    <name evidence="6" type="ORF">DXU92_14660</name>
</gene>
<keyword evidence="3" id="KW-0560">Oxidoreductase</keyword>
<evidence type="ECO:0000256" key="3">
    <source>
        <dbReference type="ARBA" id="ARBA00023002"/>
    </source>
</evidence>
<dbReference type="GO" id="GO:0008703">
    <property type="term" value="F:5-amino-6-(5-phosphoribosylamino)uracil reductase activity"/>
    <property type="evidence" value="ECO:0007669"/>
    <property type="project" value="InterPro"/>
</dbReference>
<dbReference type="PANTHER" id="PTHR38011">
    <property type="entry name" value="DIHYDROFOLATE REDUCTASE FAMILY PROTEIN (AFU_ORTHOLOGUE AFUA_8G06820)"/>
    <property type="match status" value="1"/>
</dbReference>
<dbReference type="InterPro" id="IPR002734">
    <property type="entry name" value="RibDG_C"/>
</dbReference>
<dbReference type="AlphaFoldDB" id="A0A345YK44"/>
<name>A0A345YK44_9MICO</name>
<protein>
    <submittedName>
        <fullName evidence="6">Pyrimidine reductase</fullName>
    </submittedName>
</protein>
<dbReference type="EMBL" id="QSWH01000008">
    <property type="protein sequence ID" value="RRR21332.1"/>
    <property type="molecule type" value="Genomic_DNA"/>
</dbReference>
<organism evidence="6 9">
    <name type="scientific">Brachybacterium saurashtrense</name>
    <dbReference type="NCBI Taxonomy" id="556288"/>
    <lineage>
        <taxon>Bacteria</taxon>
        <taxon>Bacillati</taxon>
        <taxon>Actinomycetota</taxon>
        <taxon>Actinomycetes</taxon>
        <taxon>Micrococcales</taxon>
        <taxon>Dermabacteraceae</taxon>
        <taxon>Brachybacterium</taxon>
    </lineage>
</organism>
<dbReference type="OrthoDB" id="9800865at2"/>
<evidence type="ECO:0000313" key="6">
    <source>
        <dbReference type="EMBL" id="RRR21332.1"/>
    </source>
</evidence>
<dbReference type="GO" id="GO:0009231">
    <property type="term" value="P:riboflavin biosynthetic process"/>
    <property type="evidence" value="ECO:0007669"/>
    <property type="project" value="InterPro"/>
</dbReference>
<dbReference type="Proteomes" id="UP000254236">
    <property type="component" value="Chromosome"/>
</dbReference>
<evidence type="ECO:0000313" key="9">
    <source>
        <dbReference type="Proteomes" id="UP000282185"/>
    </source>
</evidence>
<keyword evidence="8" id="KW-1185">Reference proteome</keyword>
<dbReference type="RefSeq" id="WP_115412051.1">
    <property type="nucleotide sequence ID" value="NZ_CP031356.1"/>
</dbReference>
<dbReference type="Proteomes" id="UP000282185">
    <property type="component" value="Unassembled WGS sequence"/>
</dbReference>
<dbReference type="InterPro" id="IPR024072">
    <property type="entry name" value="DHFR-like_dom_sf"/>
</dbReference>
<dbReference type="SUPFAM" id="SSF53597">
    <property type="entry name" value="Dihydrofolate reductase-like"/>
    <property type="match status" value="1"/>
</dbReference>
<evidence type="ECO:0000313" key="7">
    <source>
        <dbReference type="EMBL" id="RRR22907.1"/>
    </source>
</evidence>
<accession>A0A345YK44</accession>
<proteinExistence type="predicted"/>